<sequence>MQVATISQNTLCKGAVTYQGIRSPYLESGDRRSEEAVVFVHGNPGSSEDWRDLVGRVGGFARAVAPDMPGFGQADKPKDFDYTVEGYARHLEGLLNHLGVRRAHLVLHDFGGPWGLTWAAQHPERLASVTLINIGIMPGYRWHYLARIWRTPLLGELFFATTTRTAFGLSLRHGNPRGLPKAMVDRMYRDLDWGTKRAVLRLYRATDNPGQMAEMLGPLFRQLDVPALVIWGAADPYVPVRYAERQREFFPRSRIVILEQSGHWPFADDPEAVAGAFIPFLQKQLRG</sequence>
<organism evidence="2 3">
    <name type="scientific">Litorilinea aerophila</name>
    <dbReference type="NCBI Taxonomy" id="1204385"/>
    <lineage>
        <taxon>Bacteria</taxon>
        <taxon>Bacillati</taxon>
        <taxon>Chloroflexota</taxon>
        <taxon>Caldilineae</taxon>
        <taxon>Caldilineales</taxon>
        <taxon>Caldilineaceae</taxon>
        <taxon>Litorilinea</taxon>
    </lineage>
</organism>
<dbReference type="Proteomes" id="UP000317371">
    <property type="component" value="Unassembled WGS sequence"/>
</dbReference>
<dbReference type="Gene3D" id="3.40.50.1820">
    <property type="entry name" value="alpha/beta hydrolase"/>
    <property type="match status" value="1"/>
</dbReference>
<dbReference type="GO" id="GO:0016020">
    <property type="term" value="C:membrane"/>
    <property type="evidence" value="ECO:0007669"/>
    <property type="project" value="TreeGrafter"/>
</dbReference>
<dbReference type="RefSeq" id="WP_141612082.1">
    <property type="nucleotide sequence ID" value="NZ_VIGC02000037.1"/>
</dbReference>
<dbReference type="PANTHER" id="PTHR43798:SF24">
    <property type="entry name" value="CIS-3-ALKYL-4-ALKYLOXETAN-2-ONE DECARBOXYLASE"/>
    <property type="match status" value="1"/>
</dbReference>
<dbReference type="OrthoDB" id="9797695at2"/>
<proteinExistence type="predicted"/>
<dbReference type="AlphaFoldDB" id="A0A540VA03"/>
<dbReference type="InterPro" id="IPR000073">
    <property type="entry name" value="AB_hydrolase_1"/>
</dbReference>
<dbReference type="PANTHER" id="PTHR43798">
    <property type="entry name" value="MONOACYLGLYCEROL LIPASE"/>
    <property type="match status" value="1"/>
</dbReference>
<reference evidence="2 3" key="1">
    <citation type="submission" date="2019-06" db="EMBL/GenBank/DDBJ databases">
        <title>Genome sequence of Litorilinea aerophila BAA-2444.</title>
        <authorList>
            <person name="Maclea K.S."/>
            <person name="Maurais E.G."/>
            <person name="Iannazzi L.C."/>
        </authorList>
    </citation>
    <scope>NUCLEOTIDE SEQUENCE [LARGE SCALE GENOMIC DNA]</scope>
    <source>
        <strain evidence="2 3">ATCC BAA-2444</strain>
    </source>
</reference>
<evidence type="ECO:0000259" key="1">
    <source>
        <dbReference type="Pfam" id="PF00561"/>
    </source>
</evidence>
<evidence type="ECO:0000313" key="3">
    <source>
        <dbReference type="Proteomes" id="UP000317371"/>
    </source>
</evidence>
<dbReference type="InterPro" id="IPR029058">
    <property type="entry name" value="AB_hydrolase_fold"/>
</dbReference>
<dbReference type="InterPro" id="IPR050266">
    <property type="entry name" value="AB_hydrolase_sf"/>
</dbReference>
<evidence type="ECO:0000313" key="2">
    <source>
        <dbReference type="EMBL" id="TQE93574.1"/>
    </source>
</evidence>
<comment type="caution">
    <text evidence="2">The sequence shown here is derived from an EMBL/GenBank/DDBJ whole genome shotgun (WGS) entry which is preliminary data.</text>
</comment>
<dbReference type="Pfam" id="PF00561">
    <property type="entry name" value="Abhydrolase_1"/>
    <property type="match status" value="2"/>
</dbReference>
<gene>
    <name evidence="2" type="ORF">FKZ61_20740</name>
</gene>
<dbReference type="SUPFAM" id="SSF53474">
    <property type="entry name" value="alpha/beta-Hydrolases"/>
    <property type="match status" value="1"/>
</dbReference>
<dbReference type="EMBL" id="VIGC01000037">
    <property type="protein sequence ID" value="TQE93574.1"/>
    <property type="molecule type" value="Genomic_DNA"/>
</dbReference>
<dbReference type="FunCoup" id="A0A540VA03">
    <property type="interactions" value="269"/>
</dbReference>
<feature type="domain" description="AB hydrolase-1" evidence="1">
    <location>
        <begin position="36"/>
        <end position="150"/>
    </location>
</feature>
<accession>A0A540VA03</accession>
<dbReference type="InParanoid" id="A0A540VA03"/>
<keyword evidence="2" id="KW-0378">Hydrolase</keyword>
<dbReference type="GO" id="GO:0016787">
    <property type="term" value="F:hydrolase activity"/>
    <property type="evidence" value="ECO:0007669"/>
    <property type="project" value="UniProtKB-KW"/>
</dbReference>
<feature type="domain" description="AB hydrolase-1" evidence="1">
    <location>
        <begin position="217"/>
        <end position="270"/>
    </location>
</feature>
<name>A0A540VA03_9CHLR</name>
<protein>
    <submittedName>
        <fullName evidence="2">Alpha/beta hydrolase</fullName>
    </submittedName>
</protein>
<dbReference type="PRINTS" id="PR00111">
    <property type="entry name" value="ABHYDROLASE"/>
</dbReference>
<keyword evidence="3" id="KW-1185">Reference proteome</keyword>